<keyword evidence="2" id="KW-1185">Reference proteome</keyword>
<gene>
    <name evidence="1" type="ORF">Q73A0000_04150</name>
</gene>
<dbReference type="Proteomes" id="UP000594195">
    <property type="component" value="Chromosome"/>
</dbReference>
<reference evidence="1 2" key="1">
    <citation type="submission" date="2019-05" db="EMBL/GenBank/DDBJ databases">
        <title>Chryseobacterium sp. isolated from King George Island, maritime Antarctica.</title>
        <authorList>
            <person name="Peng X."/>
        </authorList>
    </citation>
    <scope>NUCLEOTIDE SEQUENCE [LARGE SCALE GENOMIC DNA]</scope>
    <source>
        <strain evidence="1 2">7-3A</strain>
    </source>
</reference>
<accession>A0A7M2Y7G8</accession>
<organism evidence="1 2">
    <name type="scientific">Kaistella flava</name>
    <name type="common">ex Peng et al. 2021</name>
    <dbReference type="NCBI Taxonomy" id="2038776"/>
    <lineage>
        <taxon>Bacteria</taxon>
        <taxon>Pseudomonadati</taxon>
        <taxon>Bacteroidota</taxon>
        <taxon>Flavobacteriia</taxon>
        <taxon>Flavobacteriales</taxon>
        <taxon>Weeksellaceae</taxon>
        <taxon>Chryseobacterium group</taxon>
        <taxon>Kaistella</taxon>
    </lineage>
</organism>
<proteinExistence type="predicted"/>
<dbReference type="KEGG" id="kfa:Q73A0000_04150"/>
<dbReference type="EMBL" id="CP040442">
    <property type="protein sequence ID" value="QOW09614.1"/>
    <property type="molecule type" value="Genomic_DNA"/>
</dbReference>
<dbReference type="AlphaFoldDB" id="A0A7M2Y7G8"/>
<dbReference type="RefSeq" id="WP_193812827.1">
    <property type="nucleotide sequence ID" value="NZ_CP040442.1"/>
</dbReference>
<evidence type="ECO:0000313" key="1">
    <source>
        <dbReference type="EMBL" id="QOW09614.1"/>
    </source>
</evidence>
<evidence type="ECO:0000313" key="2">
    <source>
        <dbReference type="Proteomes" id="UP000594195"/>
    </source>
</evidence>
<sequence>MKSFLTAWELQNAIDTISESISVAEKRKNELERFSSFYFIDQEVDHDYLERLNLIRGYFRKENAVSISEIEQLNLLEYNLSTQLYDELKILREVEILTSEIESLKLRKKQLKRSLALCRGIFDDRKIIRNQKNNIRTFDDEENTDFDLVKESLLTAQNLNFNVYKIYKKCA</sequence>
<name>A0A7M2Y7G8_9FLAO</name>
<protein>
    <submittedName>
        <fullName evidence="1">Uncharacterized protein</fullName>
    </submittedName>
</protein>